<dbReference type="AlphaFoldDB" id="X1SS72"/>
<dbReference type="PANTHER" id="PTHR43143">
    <property type="entry name" value="METALLOPHOSPHOESTERASE, CALCINEURIN SUPERFAMILY"/>
    <property type="match status" value="1"/>
</dbReference>
<dbReference type="PANTHER" id="PTHR43143:SF1">
    <property type="entry name" value="SERINE_THREONINE-PROTEIN PHOSPHATASE CPPED1"/>
    <property type="match status" value="1"/>
</dbReference>
<name>X1SS72_9ZZZZ</name>
<dbReference type="Pfam" id="PF00149">
    <property type="entry name" value="Metallophos"/>
    <property type="match status" value="1"/>
</dbReference>
<dbReference type="Gene3D" id="3.60.21.10">
    <property type="match status" value="1"/>
</dbReference>
<dbReference type="InterPro" id="IPR051918">
    <property type="entry name" value="STPP_CPPED1"/>
</dbReference>
<dbReference type="EMBL" id="BARW01014640">
    <property type="protein sequence ID" value="GAI78205.1"/>
    <property type="molecule type" value="Genomic_DNA"/>
</dbReference>
<organism evidence="2">
    <name type="scientific">marine sediment metagenome</name>
    <dbReference type="NCBI Taxonomy" id="412755"/>
    <lineage>
        <taxon>unclassified sequences</taxon>
        <taxon>metagenomes</taxon>
        <taxon>ecological metagenomes</taxon>
    </lineage>
</organism>
<dbReference type="InterPro" id="IPR004843">
    <property type="entry name" value="Calcineurin-like_PHP"/>
</dbReference>
<proteinExistence type="predicted"/>
<dbReference type="InterPro" id="IPR029052">
    <property type="entry name" value="Metallo-depent_PP-like"/>
</dbReference>
<dbReference type="SUPFAM" id="SSF56300">
    <property type="entry name" value="Metallo-dependent phosphatases"/>
    <property type="match status" value="1"/>
</dbReference>
<reference evidence="2" key="1">
    <citation type="journal article" date="2014" name="Front. Microbiol.">
        <title>High frequency of phylogenetically diverse reductive dehalogenase-homologous genes in deep subseafloor sedimentary metagenomes.</title>
        <authorList>
            <person name="Kawai M."/>
            <person name="Futagami T."/>
            <person name="Toyoda A."/>
            <person name="Takaki Y."/>
            <person name="Nishi S."/>
            <person name="Hori S."/>
            <person name="Arai W."/>
            <person name="Tsubouchi T."/>
            <person name="Morono Y."/>
            <person name="Uchiyama I."/>
            <person name="Ito T."/>
            <person name="Fujiyama A."/>
            <person name="Inagaki F."/>
            <person name="Takami H."/>
        </authorList>
    </citation>
    <scope>NUCLEOTIDE SEQUENCE</scope>
    <source>
        <strain evidence="2">Expedition CK06-06</strain>
    </source>
</reference>
<protein>
    <recommendedName>
        <fullName evidence="1">Calcineurin-like phosphoesterase domain-containing protein</fullName>
    </recommendedName>
</protein>
<feature type="domain" description="Calcineurin-like phosphoesterase" evidence="1">
    <location>
        <begin position="40"/>
        <end position="197"/>
    </location>
</feature>
<dbReference type="PROSITE" id="PS51257">
    <property type="entry name" value="PROKAR_LIPOPROTEIN"/>
    <property type="match status" value="1"/>
</dbReference>
<gene>
    <name evidence="2" type="ORF">S12H4_25900</name>
</gene>
<accession>X1SS72</accession>
<evidence type="ECO:0000313" key="2">
    <source>
        <dbReference type="EMBL" id="GAI78205.1"/>
    </source>
</evidence>
<sequence>MNPLRKPHAKRYIAILLLSLLGGCIAIQQGLKERKPFFFIQMTDPQFGFFAGDSSFQEETRLFQEAIAHANRLSPAFVVITGDMVNKPGDPAQIAELMRIAGQLNGNIPLYWVAGNHDIENVPTPATLTAYRETFGPDWYSFTRGNWRFIVLNSTIVHRPDKVEAELTGQWTWLEEILSSDTRTYNGTIVFQHHPFFLTDPDEENRYENIPRNQRTRYLDLFKSSGVA</sequence>
<feature type="non-terminal residue" evidence="2">
    <location>
        <position position="228"/>
    </location>
</feature>
<evidence type="ECO:0000259" key="1">
    <source>
        <dbReference type="Pfam" id="PF00149"/>
    </source>
</evidence>
<comment type="caution">
    <text evidence="2">The sequence shown here is derived from an EMBL/GenBank/DDBJ whole genome shotgun (WGS) entry which is preliminary data.</text>
</comment>
<dbReference type="GO" id="GO:0016787">
    <property type="term" value="F:hydrolase activity"/>
    <property type="evidence" value="ECO:0007669"/>
    <property type="project" value="InterPro"/>
</dbReference>